<reference evidence="1" key="1">
    <citation type="submission" date="2022-06" db="EMBL/GenBank/DDBJ databases">
        <title>Draft genome sequences of Leminorella grimontii str. JCM5902.</title>
        <authorList>
            <person name="Wakabayashi Y."/>
            <person name="Kojima K."/>
        </authorList>
    </citation>
    <scope>NUCLEOTIDE SEQUENCE</scope>
    <source>
        <strain evidence="1">JCM 5902</strain>
    </source>
</reference>
<evidence type="ECO:0000313" key="2">
    <source>
        <dbReference type="Proteomes" id="UP001058124"/>
    </source>
</evidence>
<keyword evidence="2" id="KW-1185">Reference proteome</keyword>
<gene>
    <name evidence="1" type="ORF">SOASR030_20850</name>
</gene>
<dbReference type="RefSeq" id="WP_051155674.1">
    <property type="nucleotide sequence ID" value="NZ_BRLH01000004.1"/>
</dbReference>
<comment type="caution">
    <text evidence="1">The sequence shown here is derived from an EMBL/GenBank/DDBJ whole genome shotgun (WGS) entry which is preliminary data.</text>
</comment>
<organism evidence="1 2">
    <name type="scientific">Leminorella grimontii</name>
    <dbReference type="NCBI Taxonomy" id="82981"/>
    <lineage>
        <taxon>Bacteria</taxon>
        <taxon>Pseudomonadati</taxon>
        <taxon>Pseudomonadota</taxon>
        <taxon>Gammaproteobacteria</taxon>
        <taxon>Enterobacterales</taxon>
        <taxon>Budviciaceae</taxon>
        <taxon>Leminorella</taxon>
    </lineage>
</organism>
<dbReference type="EMBL" id="BRLH01000004">
    <property type="protein sequence ID" value="GKX55973.1"/>
    <property type="molecule type" value="Genomic_DNA"/>
</dbReference>
<accession>A0AAV5N4Z5</accession>
<name>A0AAV5N4Z5_9GAMM</name>
<evidence type="ECO:0008006" key="3">
    <source>
        <dbReference type="Google" id="ProtNLM"/>
    </source>
</evidence>
<evidence type="ECO:0000313" key="1">
    <source>
        <dbReference type="EMBL" id="GKX55973.1"/>
    </source>
</evidence>
<proteinExistence type="predicted"/>
<dbReference type="AlphaFoldDB" id="A0AAV5N4Z5"/>
<dbReference type="Proteomes" id="UP001058124">
    <property type="component" value="Unassembled WGS sequence"/>
</dbReference>
<protein>
    <recommendedName>
        <fullName evidence="3">DUF4303 domain-containing protein</fullName>
    </recommendedName>
</protein>
<sequence length="175" mass="20334">MGYYAEETADEIAQFVKNEVSRFVEAHPKEIFSAFAFDCNIHEEVELNLCLTTSEHLNEILHYYQTGANGAYYLSDEGILSLKYNTGDWKYPCFSSMNCIRDEEHDYFSVNGEEKYHYWISLLSGIMADFMRSPTFAAIPKCEDFKVLVYDREEEPHHSQKRLNAAGDSAFFRLD</sequence>